<dbReference type="InterPro" id="IPR003439">
    <property type="entry name" value="ABC_transporter-like_ATP-bd"/>
</dbReference>
<dbReference type="SMART" id="SM00382">
    <property type="entry name" value="AAA"/>
    <property type="match status" value="1"/>
</dbReference>
<proteinExistence type="predicted"/>
<evidence type="ECO:0000256" key="3">
    <source>
        <dbReference type="ARBA" id="ARBA00022840"/>
    </source>
</evidence>
<dbReference type="InterPro" id="IPR027417">
    <property type="entry name" value="P-loop_NTPase"/>
</dbReference>
<evidence type="ECO:0000256" key="2">
    <source>
        <dbReference type="ARBA" id="ARBA00022741"/>
    </source>
</evidence>
<organism evidence="6 7">
    <name type="scientific">Porphyra umbilicalis</name>
    <name type="common">Purple laver</name>
    <name type="synonym">Red alga</name>
    <dbReference type="NCBI Taxonomy" id="2786"/>
    <lineage>
        <taxon>Eukaryota</taxon>
        <taxon>Rhodophyta</taxon>
        <taxon>Bangiophyceae</taxon>
        <taxon>Bangiales</taxon>
        <taxon>Bangiaceae</taxon>
        <taxon>Porphyra</taxon>
    </lineage>
</organism>
<dbReference type="Proteomes" id="UP000218209">
    <property type="component" value="Unassembled WGS sequence"/>
</dbReference>
<dbReference type="GO" id="GO:0005524">
    <property type="term" value="F:ATP binding"/>
    <property type="evidence" value="ECO:0007669"/>
    <property type="project" value="UniProtKB-KW"/>
</dbReference>
<keyword evidence="2" id="KW-0547">Nucleotide-binding</keyword>
<dbReference type="PANTHER" id="PTHR43514:SF4">
    <property type="entry name" value="ABC TRANSPORTER I FAMILY MEMBER 10"/>
    <property type="match status" value="1"/>
</dbReference>
<dbReference type="Pfam" id="PF00005">
    <property type="entry name" value="ABC_tran"/>
    <property type="match status" value="1"/>
</dbReference>
<evidence type="ECO:0000313" key="7">
    <source>
        <dbReference type="Proteomes" id="UP000218209"/>
    </source>
</evidence>
<feature type="domain" description="ABC transporter" evidence="5">
    <location>
        <begin position="24"/>
        <end position="248"/>
    </location>
</feature>
<keyword evidence="7" id="KW-1185">Reference proteome</keyword>
<sequence>MPPIAAPTRLPSPPPPSPPTPTSISATHLSVRLEGTARYQLRDVSLSCPPGAVTMLVGPGGCGKSTLLRVLCRFLLPADGAVTVPAPAGFVAQAAHVQTILPAVGADVALGVGAAGADLSVDAMQATVAAALAEVGLTGPGWALRGSDELSGGERARVAVAAVLVSGPGCLLLDEVTAALDAGGGAALVQTVRGVAVARNIPVLWVTHLLSELDYADYVYVMKQGQILGHGPPADVRPYLAATGLVRP</sequence>
<dbReference type="GO" id="GO:0009941">
    <property type="term" value="C:chloroplast envelope"/>
    <property type="evidence" value="ECO:0007669"/>
    <property type="project" value="TreeGrafter"/>
</dbReference>
<evidence type="ECO:0000259" key="5">
    <source>
        <dbReference type="PROSITE" id="PS50893"/>
    </source>
</evidence>
<dbReference type="PROSITE" id="PS50893">
    <property type="entry name" value="ABC_TRANSPORTER_2"/>
    <property type="match status" value="1"/>
</dbReference>
<dbReference type="PANTHER" id="PTHR43514">
    <property type="entry name" value="ABC TRANSPORTER I FAMILY MEMBER 10"/>
    <property type="match status" value="1"/>
</dbReference>
<accession>A0A1X6NVB2</accession>
<dbReference type="Gene3D" id="3.40.50.300">
    <property type="entry name" value="P-loop containing nucleotide triphosphate hydrolases"/>
    <property type="match status" value="1"/>
</dbReference>
<dbReference type="SUPFAM" id="SSF52540">
    <property type="entry name" value="P-loop containing nucleoside triphosphate hydrolases"/>
    <property type="match status" value="1"/>
</dbReference>
<reference evidence="6 7" key="1">
    <citation type="submission" date="2017-03" db="EMBL/GenBank/DDBJ databases">
        <title>WGS assembly of Porphyra umbilicalis.</title>
        <authorList>
            <person name="Brawley S.H."/>
            <person name="Blouin N.A."/>
            <person name="Ficko-Blean E."/>
            <person name="Wheeler G.L."/>
            <person name="Lohr M."/>
            <person name="Goodson H.V."/>
            <person name="Jenkins J.W."/>
            <person name="Blaby-Haas C.E."/>
            <person name="Helliwell K.E."/>
            <person name="Chan C."/>
            <person name="Marriage T."/>
            <person name="Bhattacharya D."/>
            <person name="Klein A.S."/>
            <person name="Badis Y."/>
            <person name="Brodie J."/>
            <person name="Cao Y."/>
            <person name="Collen J."/>
            <person name="Dittami S.M."/>
            <person name="Gachon C.M."/>
            <person name="Green B.R."/>
            <person name="Karpowicz S."/>
            <person name="Kim J.W."/>
            <person name="Kudahl U."/>
            <person name="Lin S."/>
            <person name="Michel G."/>
            <person name="Mittag M."/>
            <person name="Olson B.J."/>
            <person name="Pangilinan J."/>
            <person name="Peng Y."/>
            <person name="Qiu H."/>
            <person name="Shu S."/>
            <person name="Singer J.T."/>
            <person name="Smith A.G."/>
            <person name="Sprecher B.N."/>
            <person name="Wagner V."/>
            <person name="Wang W."/>
            <person name="Wang Z.-Y."/>
            <person name="Yan J."/>
            <person name="Yarish C."/>
            <person name="Zoeuner-Riek S."/>
            <person name="Zhuang Y."/>
            <person name="Zou Y."/>
            <person name="Lindquist E.A."/>
            <person name="Grimwood J."/>
            <person name="Barry K."/>
            <person name="Rokhsar D.S."/>
            <person name="Schmutz J."/>
            <person name="Stiller J.W."/>
            <person name="Grossman A.R."/>
            <person name="Prochnik S.E."/>
        </authorList>
    </citation>
    <scope>NUCLEOTIDE SEQUENCE [LARGE SCALE GENOMIC DNA]</scope>
    <source>
        <strain evidence="6">4086291</strain>
    </source>
</reference>
<feature type="region of interest" description="Disordered" evidence="4">
    <location>
        <begin position="1"/>
        <end position="24"/>
    </location>
</feature>
<dbReference type="AlphaFoldDB" id="A0A1X6NVB2"/>
<evidence type="ECO:0000256" key="1">
    <source>
        <dbReference type="ARBA" id="ARBA00014334"/>
    </source>
</evidence>
<dbReference type="InterPro" id="IPR017871">
    <property type="entry name" value="ABC_transporter-like_CS"/>
</dbReference>
<dbReference type="EMBL" id="KV919057">
    <property type="protein sequence ID" value="OSX72495.1"/>
    <property type="molecule type" value="Genomic_DNA"/>
</dbReference>
<dbReference type="PROSITE" id="PS00211">
    <property type="entry name" value="ABC_TRANSPORTER_1"/>
    <property type="match status" value="1"/>
</dbReference>
<name>A0A1X6NVB2_PORUM</name>
<dbReference type="GO" id="GO:0016887">
    <property type="term" value="F:ATP hydrolysis activity"/>
    <property type="evidence" value="ECO:0007669"/>
    <property type="project" value="InterPro"/>
</dbReference>
<feature type="compositionally biased region" description="Pro residues" evidence="4">
    <location>
        <begin position="1"/>
        <end position="21"/>
    </location>
</feature>
<gene>
    <name evidence="6" type="ORF">BU14_0429s0004</name>
</gene>
<protein>
    <recommendedName>
        <fullName evidence="1">Probable ATP-dependent transporter ycf16</fullName>
    </recommendedName>
</protein>
<keyword evidence="3" id="KW-0067">ATP-binding</keyword>
<dbReference type="OrthoDB" id="6500128at2759"/>
<evidence type="ECO:0000313" key="6">
    <source>
        <dbReference type="EMBL" id="OSX72495.1"/>
    </source>
</evidence>
<dbReference type="InterPro" id="IPR050334">
    <property type="entry name" value="Molybdenum_import_ModC"/>
</dbReference>
<evidence type="ECO:0000256" key="4">
    <source>
        <dbReference type="SAM" id="MobiDB-lite"/>
    </source>
</evidence>
<dbReference type="InterPro" id="IPR003593">
    <property type="entry name" value="AAA+_ATPase"/>
</dbReference>